<evidence type="ECO:0000256" key="13">
    <source>
        <dbReference type="RuleBase" id="RU364063"/>
    </source>
</evidence>
<dbReference type="Gene3D" id="1.20.272.10">
    <property type="match status" value="1"/>
</dbReference>
<dbReference type="PANTHER" id="PTHR11669">
    <property type="entry name" value="REPLICATION FACTOR C / DNA POLYMERASE III GAMMA-TAU SUBUNIT"/>
    <property type="match status" value="1"/>
</dbReference>
<dbReference type="InterPro" id="IPR001270">
    <property type="entry name" value="ClpA/B"/>
</dbReference>
<keyword evidence="7" id="KW-0862">Zinc</keyword>
<organism evidence="15 16">
    <name type="scientific">Buchnera aphidicola</name>
    <name type="common">Cinara piceae</name>
    <dbReference type="NCBI Taxonomy" id="1660043"/>
    <lineage>
        <taxon>Bacteria</taxon>
        <taxon>Pseudomonadati</taxon>
        <taxon>Pseudomonadota</taxon>
        <taxon>Gammaproteobacteria</taxon>
        <taxon>Enterobacterales</taxon>
        <taxon>Erwiniaceae</taxon>
        <taxon>Buchnera</taxon>
    </lineage>
</organism>
<evidence type="ECO:0000256" key="3">
    <source>
        <dbReference type="ARBA" id="ARBA00022695"/>
    </source>
</evidence>
<evidence type="ECO:0000256" key="7">
    <source>
        <dbReference type="ARBA" id="ARBA00022833"/>
    </source>
</evidence>
<dbReference type="EMBL" id="LR217739">
    <property type="protein sequence ID" value="VFP88629.1"/>
    <property type="molecule type" value="Genomic_DNA"/>
</dbReference>
<dbReference type="FunFam" id="3.40.50.300:FF:000014">
    <property type="entry name" value="DNA polymerase III subunit gamma/tau"/>
    <property type="match status" value="1"/>
</dbReference>
<dbReference type="PANTHER" id="PTHR11669:SF0">
    <property type="entry name" value="PROTEIN STICHEL-LIKE 2"/>
    <property type="match status" value="1"/>
</dbReference>
<sequence>MKYKILSNKWRPQDFNHIIGHKYVIRIIKNSLDLNRIHQSWLFSGIHGTGKTTIARILAKSLNCKIGITSQPCRKCSHCLSIEKGKFLDFIELDAASKTKVEDIKSVLDTTKYPPIEGRFKIYLIDEIQMLSKHSFNALLKILEEPPKYIKFILATTHLNKIPETIISRCLHIHLPYITSKNIFNYLKKKLKKENININKETLSIISNSARGSIRNALNTLELAICSTADKMINTKNINKLLGIFNKKKIFILAENIINNNINNILNILDDAEIIGISYNNIISSLINFFHNLSIIKITISEKNYIIHKLSKYDKNTYILSKKISFKDIQIYCKILLQGEKYIKYAPNPRIGVEIILFQIYQYITEKKISNNHLLIHK</sequence>
<gene>
    <name evidence="13 15" type="primary">dnaX</name>
    <name evidence="15" type="ORF">BUCIPICE3303_311</name>
</gene>
<evidence type="ECO:0000259" key="14">
    <source>
        <dbReference type="SMART" id="SM00382"/>
    </source>
</evidence>
<dbReference type="InterPro" id="IPR027417">
    <property type="entry name" value="P-loop_NTPase"/>
</dbReference>
<dbReference type="Pfam" id="PF13177">
    <property type="entry name" value="DNA_pol3_delta2"/>
    <property type="match status" value="1"/>
</dbReference>
<evidence type="ECO:0000256" key="6">
    <source>
        <dbReference type="ARBA" id="ARBA00022741"/>
    </source>
</evidence>
<evidence type="ECO:0000313" key="16">
    <source>
        <dbReference type="Proteomes" id="UP000294455"/>
    </source>
</evidence>
<dbReference type="AlphaFoldDB" id="A0A803FU95"/>
<accession>A0A803FU95</accession>
<evidence type="ECO:0000256" key="10">
    <source>
        <dbReference type="ARBA" id="ARBA00026073"/>
    </source>
</evidence>
<dbReference type="InterPro" id="IPR008921">
    <property type="entry name" value="DNA_pol3_clamp-load_cplx_C"/>
</dbReference>
<dbReference type="Pfam" id="PF22608">
    <property type="entry name" value="DNAX_ATPase_lid"/>
    <property type="match status" value="1"/>
</dbReference>
<keyword evidence="2 13" id="KW-0808">Transferase</keyword>
<dbReference type="OrthoDB" id="9810148at2"/>
<evidence type="ECO:0000256" key="4">
    <source>
        <dbReference type="ARBA" id="ARBA00022705"/>
    </source>
</evidence>
<name>A0A803FU95_9GAMM</name>
<dbReference type="InterPro" id="IPR050238">
    <property type="entry name" value="DNA_Rep/Repair_Clamp_Loader"/>
</dbReference>
<dbReference type="CDD" id="cd00009">
    <property type="entry name" value="AAA"/>
    <property type="match status" value="1"/>
</dbReference>
<dbReference type="InterPro" id="IPR022754">
    <property type="entry name" value="DNA_pol_III_gamma-3"/>
</dbReference>
<keyword evidence="5" id="KW-0479">Metal-binding</keyword>
<dbReference type="Gene3D" id="1.10.8.60">
    <property type="match status" value="1"/>
</dbReference>
<dbReference type="EC" id="2.7.7.7" evidence="13"/>
<evidence type="ECO:0000256" key="11">
    <source>
        <dbReference type="ARBA" id="ARBA00037724"/>
    </source>
</evidence>
<evidence type="ECO:0000313" key="15">
    <source>
        <dbReference type="EMBL" id="VFP88629.1"/>
    </source>
</evidence>
<reference evidence="15 16" key="1">
    <citation type="submission" date="2019-02" db="EMBL/GenBank/DDBJ databases">
        <authorList>
            <person name="Manzano-Marin A."/>
            <person name="Manzano-Marin A."/>
        </authorList>
    </citation>
    <scope>NUCLEOTIDE SEQUENCE [LARGE SCALE GENOMIC DNA]</scope>
    <source>
        <strain evidence="15 16">BuCipiceae</strain>
    </source>
</reference>
<dbReference type="InterPro" id="IPR012763">
    <property type="entry name" value="DNA_pol_III_sug/sutau_N"/>
</dbReference>
<evidence type="ECO:0000256" key="12">
    <source>
        <dbReference type="ARBA" id="ARBA00049244"/>
    </source>
</evidence>
<dbReference type="GO" id="GO:0003887">
    <property type="term" value="F:DNA-directed DNA polymerase activity"/>
    <property type="evidence" value="ECO:0007669"/>
    <property type="project" value="UniProtKB-KW"/>
</dbReference>
<evidence type="ECO:0000256" key="9">
    <source>
        <dbReference type="ARBA" id="ARBA00022932"/>
    </source>
</evidence>
<feature type="domain" description="AAA+ ATPase" evidence="14">
    <location>
        <begin position="37"/>
        <end position="179"/>
    </location>
</feature>
<comment type="function">
    <text evidence="11 13">DNA polymerase III is a complex, multichain enzyme responsible for most of the replicative synthesis in bacteria. This DNA polymerase also exhibits 3' to 5' exonuclease activity.</text>
</comment>
<dbReference type="GO" id="GO:0003677">
    <property type="term" value="F:DNA binding"/>
    <property type="evidence" value="ECO:0007669"/>
    <property type="project" value="InterPro"/>
</dbReference>
<comment type="catalytic activity">
    <reaction evidence="12 13">
        <text>DNA(n) + a 2'-deoxyribonucleoside 5'-triphosphate = DNA(n+1) + diphosphate</text>
        <dbReference type="Rhea" id="RHEA:22508"/>
        <dbReference type="Rhea" id="RHEA-COMP:17339"/>
        <dbReference type="Rhea" id="RHEA-COMP:17340"/>
        <dbReference type="ChEBI" id="CHEBI:33019"/>
        <dbReference type="ChEBI" id="CHEBI:61560"/>
        <dbReference type="ChEBI" id="CHEBI:173112"/>
        <dbReference type="EC" id="2.7.7.7"/>
    </reaction>
</comment>
<dbReference type="SMART" id="SM00382">
    <property type="entry name" value="AAA"/>
    <property type="match status" value="1"/>
</dbReference>
<evidence type="ECO:0000256" key="8">
    <source>
        <dbReference type="ARBA" id="ARBA00022840"/>
    </source>
</evidence>
<dbReference type="Proteomes" id="UP000294455">
    <property type="component" value="Chromosome"/>
</dbReference>
<dbReference type="Pfam" id="PF12169">
    <property type="entry name" value="DNA_pol3_gamma3"/>
    <property type="match status" value="1"/>
</dbReference>
<dbReference type="GO" id="GO:0005524">
    <property type="term" value="F:ATP binding"/>
    <property type="evidence" value="ECO:0007669"/>
    <property type="project" value="UniProtKB-KW"/>
</dbReference>
<protein>
    <recommendedName>
        <fullName evidence="13">DNA polymerase III subunit gamma/tau</fullName>
        <ecNumber evidence="13">2.7.7.7</ecNumber>
    </recommendedName>
</protein>
<dbReference type="SUPFAM" id="SSF48019">
    <property type="entry name" value="post-AAA+ oligomerization domain-like"/>
    <property type="match status" value="1"/>
</dbReference>
<dbReference type="PRINTS" id="PR00300">
    <property type="entry name" value="CLPPROTEASEA"/>
</dbReference>
<proteinExistence type="inferred from homology"/>
<dbReference type="GO" id="GO:0006261">
    <property type="term" value="P:DNA-templated DNA replication"/>
    <property type="evidence" value="ECO:0007669"/>
    <property type="project" value="TreeGrafter"/>
</dbReference>
<keyword evidence="3 13" id="KW-0548">Nucleotidyltransferase</keyword>
<evidence type="ECO:0000256" key="5">
    <source>
        <dbReference type="ARBA" id="ARBA00022723"/>
    </source>
</evidence>
<evidence type="ECO:0000256" key="1">
    <source>
        <dbReference type="ARBA" id="ARBA00006360"/>
    </source>
</evidence>
<dbReference type="InterPro" id="IPR003593">
    <property type="entry name" value="AAA+_ATPase"/>
</dbReference>
<keyword evidence="6 13" id="KW-0547">Nucleotide-binding</keyword>
<dbReference type="SUPFAM" id="SSF52540">
    <property type="entry name" value="P-loop containing nucleoside triphosphate hydrolases"/>
    <property type="match status" value="1"/>
</dbReference>
<keyword evidence="4 13" id="KW-0235">DNA replication</keyword>
<comment type="similarity">
    <text evidence="1 13">Belongs to the DnaX/STICHEL family.</text>
</comment>
<dbReference type="InterPro" id="IPR045085">
    <property type="entry name" value="HLD_clamp_pol_III_gamma_tau"/>
</dbReference>
<dbReference type="Gene3D" id="3.40.50.300">
    <property type="entry name" value="P-loop containing nucleotide triphosphate hydrolases"/>
    <property type="match status" value="1"/>
</dbReference>
<dbReference type="GO" id="GO:0009360">
    <property type="term" value="C:DNA polymerase III complex"/>
    <property type="evidence" value="ECO:0007669"/>
    <property type="project" value="InterPro"/>
</dbReference>
<keyword evidence="9 13" id="KW-0239">DNA-directed DNA polymerase</keyword>
<keyword evidence="8 13" id="KW-0067">ATP-binding</keyword>
<evidence type="ECO:0000256" key="2">
    <source>
        <dbReference type="ARBA" id="ARBA00022679"/>
    </source>
</evidence>
<comment type="subunit">
    <text evidence="10 13">DNA polymerase III contains a core (composed of alpha, epsilon and theta chains) that associates with a tau subunit. This core dimerizes to form the POLIII' complex. PolIII' associates with the gamma complex (composed of gamma, delta, delta', psi and chi chains) and with the beta chain to form the complete DNA polymerase III complex.</text>
</comment>
<dbReference type="RefSeq" id="WP_154049358.1">
    <property type="nucleotide sequence ID" value="NZ_LR217739.1"/>
</dbReference>
<dbReference type="GO" id="GO:0046872">
    <property type="term" value="F:metal ion binding"/>
    <property type="evidence" value="ECO:0007669"/>
    <property type="project" value="UniProtKB-KW"/>
</dbReference>
<dbReference type="NCBIfam" id="TIGR02397">
    <property type="entry name" value="dnaX_nterm"/>
    <property type="match status" value="1"/>
</dbReference>